<dbReference type="InterPro" id="IPR023346">
    <property type="entry name" value="Lysozyme-like_dom_sf"/>
</dbReference>
<feature type="domain" description="CwlT-like lysozyme" evidence="1">
    <location>
        <begin position="46"/>
        <end position="198"/>
    </location>
</feature>
<proteinExistence type="predicted"/>
<dbReference type="OrthoDB" id="9813368at2"/>
<evidence type="ECO:0000313" key="3">
    <source>
        <dbReference type="Proteomes" id="UP000315215"/>
    </source>
</evidence>
<organism evidence="2 3">
    <name type="scientific">Radiobacillus deserti</name>
    <dbReference type="NCBI Taxonomy" id="2594883"/>
    <lineage>
        <taxon>Bacteria</taxon>
        <taxon>Bacillati</taxon>
        <taxon>Bacillota</taxon>
        <taxon>Bacilli</taxon>
        <taxon>Bacillales</taxon>
        <taxon>Bacillaceae</taxon>
        <taxon>Radiobacillus</taxon>
    </lineage>
</organism>
<sequence>MKLKKTRRTGIKLLLGFAVMLFGLYAIASLVANHEQGAPESPYSLSEQVLAYESKIESELKKAQLEDYTAVVLALMMQESGGRGQDPMQASESYCGEVGCIKDSNLSIEKGVEYFKRVLTKADYDVKLALQSYNFGLGFIEFVQQNGGAYTQELAIQFSQEKYKELSHTGKYSCIREEAEQYKACYGDILYVDAVLQYYEEALKHTEETKVVAFQSS</sequence>
<reference evidence="2 3" key="1">
    <citation type="submission" date="2019-07" db="EMBL/GenBank/DDBJ databases">
        <authorList>
            <person name="Li J."/>
        </authorList>
    </citation>
    <scope>NUCLEOTIDE SEQUENCE [LARGE SCALE GENOMIC DNA]</scope>
    <source>
        <strain evidence="2 3">TKL69</strain>
    </source>
</reference>
<dbReference type="SUPFAM" id="SSF53955">
    <property type="entry name" value="Lysozyme-like"/>
    <property type="match status" value="1"/>
</dbReference>
<dbReference type="CDD" id="cd16891">
    <property type="entry name" value="CwlT-like"/>
    <property type="match status" value="1"/>
</dbReference>
<dbReference type="RefSeq" id="WP_143891796.1">
    <property type="nucleotide sequence ID" value="NZ_CP041666.1"/>
</dbReference>
<dbReference type="AlphaFoldDB" id="A0A516KCH8"/>
<dbReference type="Gene3D" id="1.10.530.10">
    <property type="match status" value="1"/>
</dbReference>
<evidence type="ECO:0000313" key="2">
    <source>
        <dbReference type="EMBL" id="QDP39046.1"/>
    </source>
</evidence>
<evidence type="ECO:0000259" key="1">
    <source>
        <dbReference type="Pfam" id="PF13702"/>
    </source>
</evidence>
<dbReference type="KEGG" id="aqt:FN924_01765"/>
<dbReference type="Proteomes" id="UP000315215">
    <property type="component" value="Chromosome"/>
</dbReference>
<keyword evidence="3" id="KW-1185">Reference proteome</keyword>
<dbReference type="InterPro" id="IPR047194">
    <property type="entry name" value="CwlT-like_lysozyme"/>
</dbReference>
<dbReference type="EMBL" id="CP041666">
    <property type="protein sequence ID" value="QDP39046.1"/>
    <property type="molecule type" value="Genomic_DNA"/>
</dbReference>
<accession>A0A516KCH8</accession>
<gene>
    <name evidence="2" type="ORF">FN924_01765</name>
</gene>
<protein>
    <recommendedName>
        <fullName evidence="1">CwlT-like lysozyme domain-containing protein</fullName>
    </recommendedName>
</protein>
<dbReference type="Pfam" id="PF13702">
    <property type="entry name" value="Lysozyme_like"/>
    <property type="match status" value="1"/>
</dbReference>
<name>A0A516KCH8_9BACI</name>